<reference evidence="2 3" key="1">
    <citation type="submission" date="2021-06" db="EMBL/GenBank/DDBJ databases">
        <authorList>
            <person name="Palmer J.M."/>
        </authorList>
    </citation>
    <scope>NUCLEOTIDE SEQUENCE [LARGE SCALE GENOMIC DNA]</scope>
    <source>
        <strain evidence="3">if_2019</strain>
        <tissue evidence="2">Muscle</tissue>
    </source>
</reference>
<gene>
    <name evidence="2" type="ORF">ILYODFUR_031119</name>
</gene>
<evidence type="ECO:0000313" key="2">
    <source>
        <dbReference type="EMBL" id="MEQ2245742.1"/>
    </source>
</evidence>
<evidence type="ECO:0000256" key="1">
    <source>
        <dbReference type="SAM" id="MobiDB-lite"/>
    </source>
</evidence>
<dbReference type="Proteomes" id="UP001482620">
    <property type="component" value="Unassembled WGS sequence"/>
</dbReference>
<dbReference type="EMBL" id="JAHRIQ010074274">
    <property type="protein sequence ID" value="MEQ2245742.1"/>
    <property type="molecule type" value="Genomic_DNA"/>
</dbReference>
<accession>A0ABV0UMB0</accession>
<proteinExistence type="predicted"/>
<feature type="region of interest" description="Disordered" evidence="1">
    <location>
        <begin position="1"/>
        <end position="44"/>
    </location>
</feature>
<name>A0ABV0UMB0_9TELE</name>
<protein>
    <submittedName>
        <fullName evidence="2">Uncharacterized protein</fullName>
    </submittedName>
</protein>
<keyword evidence="3" id="KW-1185">Reference proteome</keyword>
<organism evidence="2 3">
    <name type="scientific">Ilyodon furcidens</name>
    <name type="common">goldbreast splitfin</name>
    <dbReference type="NCBI Taxonomy" id="33524"/>
    <lineage>
        <taxon>Eukaryota</taxon>
        <taxon>Metazoa</taxon>
        <taxon>Chordata</taxon>
        <taxon>Craniata</taxon>
        <taxon>Vertebrata</taxon>
        <taxon>Euteleostomi</taxon>
        <taxon>Actinopterygii</taxon>
        <taxon>Neopterygii</taxon>
        <taxon>Teleostei</taxon>
        <taxon>Neoteleostei</taxon>
        <taxon>Acanthomorphata</taxon>
        <taxon>Ovalentaria</taxon>
        <taxon>Atherinomorphae</taxon>
        <taxon>Cyprinodontiformes</taxon>
        <taxon>Goodeidae</taxon>
        <taxon>Ilyodon</taxon>
    </lineage>
</organism>
<comment type="caution">
    <text evidence="2">The sequence shown here is derived from an EMBL/GenBank/DDBJ whole genome shotgun (WGS) entry which is preliminary data.</text>
</comment>
<sequence>MHTSQPGSPGPHTGNSPPRSPPAPAWRASLRDAHSAAPPPLPLNPLSLRLSSPVEVRDGSLHLWMDGWMRSGQGLIHDFMDFSYASECDCVGIRRFVQRQNPHCNTGRLLNAKRASFRCSAVILKKCCHS</sequence>
<evidence type="ECO:0000313" key="3">
    <source>
        <dbReference type="Proteomes" id="UP001482620"/>
    </source>
</evidence>